<accession>A0ABS6HTR6</accession>
<dbReference type="Proteomes" id="UP000696413">
    <property type="component" value="Unassembled WGS sequence"/>
</dbReference>
<comment type="caution">
    <text evidence="1">The sequence shown here is derived from an EMBL/GenBank/DDBJ whole genome shotgun (WGS) entry which is preliminary data.</text>
</comment>
<dbReference type="RefSeq" id="WP_214395293.1">
    <property type="nucleotide sequence ID" value="NZ_JAHBOL010000042.1"/>
</dbReference>
<sequence>MPDRPDLVSNGQFRSVQVSFSEDFAVGGDQVCHPARRAVLGLHRLPNAPEQRAAVVKAE</sequence>
<keyword evidence="2" id="KW-1185">Reference proteome</keyword>
<proteinExistence type="predicted"/>
<organism evidence="1 2">
    <name type="scientific">Mycolicibacterium goodii</name>
    <name type="common">Mycobacterium goodii</name>
    <dbReference type="NCBI Taxonomy" id="134601"/>
    <lineage>
        <taxon>Bacteria</taxon>
        <taxon>Bacillati</taxon>
        <taxon>Actinomycetota</taxon>
        <taxon>Actinomycetes</taxon>
        <taxon>Mycobacteriales</taxon>
        <taxon>Mycobacteriaceae</taxon>
        <taxon>Mycolicibacterium</taxon>
    </lineage>
</organism>
<reference evidence="1 2" key="1">
    <citation type="submission" date="2021-05" db="EMBL/GenBank/DDBJ databases">
        <title>Draft Genome Sequences of Clinical Respiratory Isolates of Mycobacterium goodii Recovered in Ireland.</title>
        <authorList>
            <person name="Flanagan P.R."/>
            <person name="Mok S."/>
            <person name="Roycroft E."/>
            <person name="Rogers T.R."/>
            <person name="Fitzgibbon M."/>
        </authorList>
    </citation>
    <scope>NUCLEOTIDE SEQUENCE [LARGE SCALE GENOMIC DNA]</scope>
    <source>
        <strain evidence="1 2">14IE55</strain>
    </source>
</reference>
<protein>
    <submittedName>
        <fullName evidence="1">Uncharacterized protein</fullName>
    </submittedName>
</protein>
<name>A0ABS6HTR6_MYCGD</name>
<dbReference type="EMBL" id="JAHBOM010000013">
    <property type="protein sequence ID" value="MBU8824930.1"/>
    <property type="molecule type" value="Genomic_DNA"/>
</dbReference>
<gene>
    <name evidence="1" type="ORF">KL859_18905</name>
</gene>
<evidence type="ECO:0000313" key="2">
    <source>
        <dbReference type="Proteomes" id="UP000696413"/>
    </source>
</evidence>
<evidence type="ECO:0000313" key="1">
    <source>
        <dbReference type="EMBL" id="MBU8824930.1"/>
    </source>
</evidence>